<feature type="transmembrane region" description="Helical" evidence="1">
    <location>
        <begin position="27"/>
        <end position="52"/>
    </location>
</feature>
<dbReference type="Proteomes" id="UP001445076">
    <property type="component" value="Unassembled WGS sequence"/>
</dbReference>
<dbReference type="AlphaFoldDB" id="A0AAW0YDV8"/>
<evidence type="ECO:0000313" key="3">
    <source>
        <dbReference type="Proteomes" id="UP001445076"/>
    </source>
</evidence>
<comment type="caution">
    <text evidence="2">The sequence shown here is derived from an EMBL/GenBank/DDBJ whole genome shotgun (WGS) entry which is preliminary data.</text>
</comment>
<sequence length="169" mass="18404">GGGGRARERHLGNALNPATVSPSLSAFYTRVMVVFASAAVGACMGVLVVIMVTPATHAITIHPAVLQNFVGQYRKPGEPVLRSAFDRPRFLRQRLLQDVPASLRSRHAQSYLGDSALLQESYPVAAEVVAPAEEWNRPLRSCTGSASCAQNMDNTLNLLMRMMETGRRR</sequence>
<evidence type="ECO:0000256" key="1">
    <source>
        <dbReference type="SAM" id="Phobius"/>
    </source>
</evidence>
<keyword evidence="1" id="KW-0812">Transmembrane</keyword>
<proteinExistence type="predicted"/>
<keyword evidence="3" id="KW-1185">Reference proteome</keyword>
<protein>
    <submittedName>
        <fullName evidence="2">Uncharacterized protein</fullName>
    </submittedName>
</protein>
<accession>A0AAW0YDV8</accession>
<keyword evidence="1" id="KW-1133">Transmembrane helix</keyword>
<evidence type="ECO:0000313" key="2">
    <source>
        <dbReference type="EMBL" id="KAK8751104.1"/>
    </source>
</evidence>
<gene>
    <name evidence="2" type="ORF">OTU49_013030</name>
</gene>
<dbReference type="EMBL" id="JARKIK010000006">
    <property type="protein sequence ID" value="KAK8751104.1"/>
    <property type="molecule type" value="Genomic_DNA"/>
</dbReference>
<organism evidence="2 3">
    <name type="scientific">Cherax quadricarinatus</name>
    <name type="common">Australian red claw crayfish</name>
    <dbReference type="NCBI Taxonomy" id="27406"/>
    <lineage>
        <taxon>Eukaryota</taxon>
        <taxon>Metazoa</taxon>
        <taxon>Ecdysozoa</taxon>
        <taxon>Arthropoda</taxon>
        <taxon>Crustacea</taxon>
        <taxon>Multicrustacea</taxon>
        <taxon>Malacostraca</taxon>
        <taxon>Eumalacostraca</taxon>
        <taxon>Eucarida</taxon>
        <taxon>Decapoda</taxon>
        <taxon>Pleocyemata</taxon>
        <taxon>Astacidea</taxon>
        <taxon>Parastacoidea</taxon>
        <taxon>Parastacidae</taxon>
        <taxon>Cherax</taxon>
    </lineage>
</organism>
<reference evidence="2 3" key="1">
    <citation type="journal article" date="2024" name="BMC Genomics">
        <title>Genome assembly of redclaw crayfish (Cherax quadricarinatus) provides insights into its immune adaptation and hypoxia tolerance.</title>
        <authorList>
            <person name="Liu Z."/>
            <person name="Zheng J."/>
            <person name="Li H."/>
            <person name="Fang K."/>
            <person name="Wang S."/>
            <person name="He J."/>
            <person name="Zhou D."/>
            <person name="Weng S."/>
            <person name="Chi M."/>
            <person name="Gu Z."/>
            <person name="He J."/>
            <person name="Li F."/>
            <person name="Wang M."/>
        </authorList>
    </citation>
    <scope>NUCLEOTIDE SEQUENCE [LARGE SCALE GENOMIC DNA]</scope>
    <source>
        <strain evidence="2">ZL_2023a</strain>
    </source>
</reference>
<keyword evidence="1" id="KW-0472">Membrane</keyword>
<feature type="non-terminal residue" evidence="2">
    <location>
        <position position="1"/>
    </location>
</feature>
<name>A0AAW0YDV8_CHEQU</name>